<dbReference type="RefSeq" id="WP_110626101.1">
    <property type="nucleotide sequence ID" value="NZ_CP029788.1"/>
</dbReference>
<proteinExistence type="predicted"/>
<name>A0A2U9NWE7_STRAS</name>
<keyword evidence="1" id="KW-0472">Membrane</keyword>
<keyword evidence="1" id="KW-0812">Transmembrane</keyword>
<sequence>MNASSALSAPTAPRRLGGSAQAVTAIGVCALLGLLDVAGTAGLFADDGPPWWIVVPGTVLGLLTLAATLPALRGSRPALLTVVGTRLVSAVMGFVVFFDESAPHWAEVTVAVSIAVTMTAFALLVADGTGTRRERG</sequence>
<organism evidence="2 3">
    <name type="scientific">Streptomyces actuosus</name>
    <dbReference type="NCBI Taxonomy" id="1885"/>
    <lineage>
        <taxon>Bacteria</taxon>
        <taxon>Bacillati</taxon>
        <taxon>Actinomycetota</taxon>
        <taxon>Actinomycetes</taxon>
        <taxon>Kitasatosporales</taxon>
        <taxon>Streptomycetaceae</taxon>
        <taxon>Streptomyces</taxon>
    </lineage>
</organism>
<reference evidence="2 3" key="1">
    <citation type="submission" date="2018-06" db="EMBL/GenBank/DDBJ databases">
        <title>The complete genome sequence of a nosiheptide producer Streptomyces actuosus ATCC 25421: deducing the ability of producing a new class III lantibiotics.</title>
        <authorList>
            <person name="Liu W."/>
            <person name="Sun F."/>
            <person name="Hu Y."/>
        </authorList>
    </citation>
    <scope>NUCLEOTIDE SEQUENCE [LARGE SCALE GENOMIC DNA]</scope>
    <source>
        <strain evidence="2 3">ATCC 25421</strain>
    </source>
</reference>
<dbReference type="AlphaFoldDB" id="A0A2U9NWE7"/>
<feature type="transmembrane region" description="Helical" evidence="1">
    <location>
        <begin position="22"/>
        <end position="45"/>
    </location>
</feature>
<keyword evidence="3" id="KW-1185">Reference proteome</keyword>
<feature type="transmembrane region" description="Helical" evidence="1">
    <location>
        <begin position="51"/>
        <end position="72"/>
    </location>
</feature>
<evidence type="ECO:0000256" key="1">
    <source>
        <dbReference type="SAM" id="Phobius"/>
    </source>
</evidence>
<feature type="transmembrane region" description="Helical" evidence="1">
    <location>
        <begin position="79"/>
        <end position="98"/>
    </location>
</feature>
<keyword evidence="1" id="KW-1133">Transmembrane helix</keyword>
<dbReference type="EMBL" id="CP029788">
    <property type="protein sequence ID" value="AWT41165.1"/>
    <property type="molecule type" value="Genomic_DNA"/>
</dbReference>
<dbReference type="KEGG" id="sact:DMT42_01705"/>
<feature type="transmembrane region" description="Helical" evidence="1">
    <location>
        <begin position="104"/>
        <end position="126"/>
    </location>
</feature>
<dbReference type="Proteomes" id="UP000247634">
    <property type="component" value="Chromosome"/>
</dbReference>
<evidence type="ECO:0000313" key="3">
    <source>
        <dbReference type="Proteomes" id="UP000247634"/>
    </source>
</evidence>
<evidence type="ECO:0000313" key="2">
    <source>
        <dbReference type="EMBL" id="AWT41165.1"/>
    </source>
</evidence>
<protein>
    <submittedName>
        <fullName evidence="2">Uncharacterized protein</fullName>
    </submittedName>
</protein>
<gene>
    <name evidence="2" type="ORF">DMT42_01705</name>
</gene>
<accession>A0A2U9NWE7</accession>